<dbReference type="GO" id="GO:0003729">
    <property type="term" value="F:mRNA binding"/>
    <property type="evidence" value="ECO:0007669"/>
    <property type="project" value="InterPro"/>
</dbReference>
<keyword evidence="3" id="KW-0540">Nuclease</keyword>
<keyword evidence="6" id="KW-0694">RNA-binding</keyword>
<dbReference type="GO" id="GO:0004519">
    <property type="term" value="F:endonuclease activity"/>
    <property type="evidence" value="ECO:0007669"/>
    <property type="project" value="UniProtKB-KW"/>
</dbReference>
<dbReference type="Pfam" id="PF07927">
    <property type="entry name" value="HicA_toxin"/>
    <property type="match status" value="1"/>
</dbReference>
<evidence type="ECO:0000313" key="8">
    <source>
        <dbReference type="EMBL" id="OHA43780.1"/>
    </source>
</evidence>
<evidence type="ECO:0000313" key="9">
    <source>
        <dbReference type="Proteomes" id="UP000176355"/>
    </source>
</evidence>
<keyword evidence="2" id="KW-1277">Toxin-antitoxin system</keyword>
<accession>A0A1G2P641</accession>
<dbReference type="GO" id="GO:0016787">
    <property type="term" value="F:hydrolase activity"/>
    <property type="evidence" value="ECO:0007669"/>
    <property type="project" value="UniProtKB-KW"/>
</dbReference>
<dbReference type="InterPro" id="IPR038570">
    <property type="entry name" value="HicA_sf"/>
</dbReference>
<dbReference type="AlphaFoldDB" id="A0A1G2P641"/>
<comment type="similarity">
    <text evidence="1">Belongs to the HicA mRNA interferase family.</text>
</comment>
<name>A0A1G2P641_9BACT</name>
<dbReference type="InterPro" id="IPR012933">
    <property type="entry name" value="HicA_mRNA_interferase"/>
</dbReference>
<evidence type="ECO:0000256" key="5">
    <source>
        <dbReference type="ARBA" id="ARBA00022801"/>
    </source>
</evidence>
<evidence type="ECO:0000256" key="1">
    <source>
        <dbReference type="ARBA" id="ARBA00006620"/>
    </source>
</evidence>
<evidence type="ECO:0000256" key="3">
    <source>
        <dbReference type="ARBA" id="ARBA00022722"/>
    </source>
</evidence>
<dbReference type="Proteomes" id="UP000176355">
    <property type="component" value="Unassembled WGS sequence"/>
</dbReference>
<keyword evidence="7" id="KW-0346">Stress response</keyword>
<gene>
    <name evidence="8" type="ORF">A3G03_02140</name>
</gene>
<comment type="caution">
    <text evidence="8">The sequence shown here is derived from an EMBL/GenBank/DDBJ whole genome shotgun (WGS) entry which is preliminary data.</text>
</comment>
<keyword evidence="4" id="KW-0255">Endonuclease</keyword>
<protein>
    <recommendedName>
        <fullName evidence="10">Addiction module toxin, HicA family</fullName>
    </recommendedName>
</protein>
<evidence type="ECO:0000256" key="2">
    <source>
        <dbReference type="ARBA" id="ARBA00022649"/>
    </source>
</evidence>
<evidence type="ECO:0000256" key="6">
    <source>
        <dbReference type="ARBA" id="ARBA00022884"/>
    </source>
</evidence>
<dbReference type="Gene3D" id="3.30.920.30">
    <property type="entry name" value="Hypothetical protein"/>
    <property type="match status" value="1"/>
</dbReference>
<evidence type="ECO:0000256" key="4">
    <source>
        <dbReference type="ARBA" id="ARBA00022759"/>
    </source>
</evidence>
<dbReference type="SUPFAM" id="SSF54786">
    <property type="entry name" value="YcfA/nrd intein domain"/>
    <property type="match status" value="1"/>
</dbReference>
<evidence type="ECO:0008006" key="10">
    <source>
        <dbReference type="Google" id="ProtNLM"/>
    </source>
</evidence>
<keyword evidence="5" id="KW-0378">Hydrolase</keyword>
<sequence>MPRFGRKVFSGEETVKILVKHFGFETVKTKGSHVKCRKEVDGRRITTIVPQHKELAPGTFLSALDLAEVTKEKFLIVANKKRK</sequence>
<organism evidence="8 9">
    <name type="scientific">Candidatus Taylorbacteria bacterium RIFCSPLOWO2_12_FULL_44_15c</name>
    <dbReference type="NCBI Taxonomy" id="1802333"/>
    <lineage>
        <taxon>Bacteria</taxon>
        <taxon>Candidatus Tayloriibacteriota</taxon>
    </lineage>
</organism>
<dbReference type="EMBL" id="MHSL01000018">
    <property type="protein sequence ID" value="OHA43780.1"/>
    <property type="molecule type" value="Genomic_DNA"/>
</dbReference>
<dbReference type="STRING" id="1802333.A3G03_02140"/>
<proteinExistence type="inferred from homology"/>
<reference evidence="8 9" key="1">
    <citation type="journal article" date="2016" name="Nat. Commun.">
        <title>Thousands of microbial genomes shed light on interconnected biogeochemical processes in an aquifer system.</title>
        <authorList>
            <person name="Anantharaman K."/>
            <person name="Brown C.T."/>
            <person name="Hug L.A."/>
            <person name="Sharon I."/>
            <person name="Castelle C.J."/>
            <person name="Probst A.J."/>
            <person name="Thomas B.C."/>
            <person name="Singh A."/>
            <person name="Wilkins M.J."/>
            <person name="Karaoz U."/>
            <person name="Brodie E.L."/>
            <person name="Williams K.H."/>
            <person name="Hubbard S.S."/>
            <person name="Banfield J.F."/>
        </authorList>
    </citation>
    <scope>NUCLEOTIDE SEQUENCE [LARGE SCALE GENOMIC DNA]</scope>
</reference>
<evidence type="ECO:0000256" key="7">
    <source>
        <dbReference type="ARBA" id="ARBA00023016"/>
    </source>
</evidence>